<sequence length="102" mass="10868">MESGFSKANSNNLPRVDAVMLGPHELHMGTTLLAMCSLSVTVNATVKCKICPEHKVHAKLYGCTLVVDEENEVVLSVQCEDCVASQGGCKHAIAFHVASSPQ</sequence>
<evidence type="ECO:0000313" key="2">
    <source>
        <dbReference type="Proteomes" id="UP000299102"/>
    </source>
</evidence>
<dbReference type="EMBL" id="BGZK01001584">
    <property type="protein sequence ID" value="GBP82750.1"/>
    <property type="molecule type" value="Genomic_DNA"/>
</dbReference>
<gene>
    <name evidence="1" type="ORF">EVAR_76829_1</name>
</gene>
<protein>
    <submittedName>
        <fullName evidence="1">Uncharacterized protein</fullName>
    </submittedName>
</protein>
<dbReference type="Proteomes" id="UP000299102">
    <property type="component" value="Unassembled WGS sequence"/>
</dbReference>
<proteinExistence type="predicted"/>
<dbReference type="OrthoDB" id="261614at2759"/>
<organism evidence="1 2">
    <name type="scientific">Eumeta variegata</name>
    <name type="common">Bagworm moth</name>
    <name type="synonym">Eumeta japonica</name>
    <dbReference type="NCBI Taxonomy" id="151549"/>
    <lineage>
        <taxon>Eukaryota</taxon>
        <taxon>Metazoa</taxon>
        <taxon>Ecdysozoa</taxon>
        <taxon>Arthropoda</taxon>
        <taxon>Hexapoda</taxon>
        <taxon>Insecta</taxon>
        <taxon>Pterygota</taxon>
        <taxon>Neoptera</taxon>
        <taxon>Endopterygota</taxon>
        <taxon>Lepidoptera</taxon>
        <taxon>Glossata</taxon>
        <taxon>Ditrysia</taxon>
        <taxon>Tineoidea</taxon>
        <taxon>Psychidae</taxon>
        <taxon>Oiketicinae</taxon>
        <taxon>Eumeta</taxon>
    </lineage>
</organism>
<accession>A0A4C1Z523</accession>
<keyword evidence="2" id="KW-1185">Reference proteome</keyword>
<dbReference type="AlphaFoldDB" id="A0A4C1Z523"/>
<evidence type="ECO:0000313" key="1">
    <source>
        <dbReference type="EMBL" id="GBP82750.1"/>
    </source>
</evidence>
<comment type="caution">
    <text evidence="1">The sequence shown here is derived from an EMBL/GenBank/DDBJ whole genome shotgun (WGS) entry which is preliminary data.</text>
</comment>
<name>A0A4C1Z523_EUMVA</name>
<reference evidence="1 2" key="1">
    <citation type="journal article" date="2019" name="Commun. Biol.">
        <title>The bagworm genome reveals a unique fibroin gene that provides high tensile strength.</title>
        <authorList>
            <person name="Kono N."/>
            <person name="Nakamura H."/>
            <person name="Ohtoshi R."/>
            <person name="Tomita M."/>
            <person name="Numata K."/>
            <person name="Arakawa K."/>
        </authorList>
    </citation>
    <scope>NUCLEOTIDE SEQUENCE [LARGE SCALE GENOMIC DNA]</scope>
</reference>